<comment type="caution">
    <text evidence="10">The sequence shown here is derived from an EMBL/GenBank/DDBJ whole genome shotgun (WGS) entry which is preliminary data.</text>
</comment>
<evidence type="ECO:0000256" key="8">
    <source>
        <dbReference type="ARBA" id="ARBA00023242"/>
    </source>
</evidence>
<dbReference type="Pfam" id="PF02297">
    <property type="entry name" value="COX6B"/>
    <property type="match status" value="1"/>
</dbReference>
<evidence type="ECO:0000256" key="1">
    <source>
        <dbReference type="ARBA" id="ARBA00004123"/>
    </source>
</evidence>
<evidence type="ECO:0000313" key="10">
    <source>
        <dbReference type="EMBL" id="KKZ65387.1"/>
    </source>
</evidence>
<dbReference type="InterPro" id="IPR048281">
    <property type="entry name" value="COA6_fun"/>
</dbReference>
<dbReference type="PANTHER" id="PTHR47677">
    <property type="entry name" value="CYTOCHROME C OXIDASE ASSEMBLY FACTOR 6"/>
    <property type="match status" value="1"/>
</dbReference>
<evidence type="ECO:0000256" key="6">
    <source>
        <dbReference type="ARBA" id="ARBA00023128"/>
    </source>
</evidence>
<evidence type="ECO:0000256" key="5">
    <source>
        <dbReference type="ARBA" id="ARBA00022490"/>
    </source>
</evidence>
<proteinExistence type="inferred from homology"/>
<dbReference type="GO" id="GO:0033617">
    <property type="term" value="P:mitochondrial respiratory chain complex IV assembly"/>
    <property type="evidence" value="ECO:0007669"/>
    <property type="project" value="TreeGrafter"/>
</dbReference>
<sequence>MGWFSSSSSSSSLPAAPKAADGGSIAPDRSSRQQCYIARDAFFECLDANNIVDAVREDKTVRAKCPKELLEFEGACSKTWVKYFKDKRVMEYKRDQTIAKIKADDAAMAAESRAGR</sequence>
<feature type="compositionally biased region" description="Low complexity" evidence="9">
    <location>
        <begin position="1"/>
        <end position="12"/>
    </location>
</feature>
<dbReference type="FunFam" id="1.10.10.140:FF:000003">
    <property type="entry name" value="Cytochrome c oxidase assembly factor 6"/>
    <property type="match status" value="1"/>
</dbReference>
<dbReference type="InterPro" id="IPR048280">
    <property type="entry name" value="COX6B-like"/>
</dbReference>
<evidence type="ECO:0008006" key="12">
    <source>
        <dbReference type="Google" id="ProtNLM"/>
    </source>
</evidence>
<dbReference type="Proteomes" id="UP000034164">
    <property type="component" value="Unassembled WGS sequence"/>
</dbReference>
<evidence type="ECO:0000313" key="11">
    <source>
        <dbReference type="Proteomes" id="UP000034164"/>
    </source>
</evidence>
<feature type="region of interest" description="Disordered" evidence="9">
    <location>
        <begin position="1"/>
        <end position="28"/>
    </location>
</feature>
<keyword evidence="8" id="KW-0539">Nucleus</keyword>
<evidence type="ECO:0000256" key="2">
    <source>
        <dbReference type="ARBA" id="ARBA00004496"/>
    </source>
</evidence>
<name>A0A0G2I486_9EURO</name>
<gene>
    <name evidence="10" type="ORF">EMCG_08767</name>
</gene>
<dbReference type="Gene3D" id="1.10.10.140">
    <property type="entry name" value="Cytochrome c oxidase, subunit VIb"/>
    <property type="match status" value="1"/>
</dbReference>
<keyword evidence="5" id="KW-0963">Cytoplasm</keyword>
<evidence type="ECO:0000256" key="3">
    <source>
        <dbReference type="ARBA" id="ARBA00004569"/>
    </source>
</evidence>
<dbReference type="PANTHER" id="PTHR47677:SF1">
    <property type="entry name" value="CYTOCHROME C OXIDASE ASSEMBLY FACTOR 6"/>
    <property type="match status" value="1"/>
</dbReference>
<dbReference type="SUPFAM" id="SSF47694">
    <property type="entry name" value="Cytochrome c oxidase subunit h"/>
    <property type="match status" value="1"/>
</dbReference>
<protein>
    <recommendedName>
        <fullName evidence="12">Cytochrome c oxidase assembly factor 6</fullName>
    </recommendedName>
</protein>
<keyword evidence="6" id="KW-0496">Mitochondrion</keyword>
<keyword evidence="7" id="KW-1015">Disulfide bond</keyword>
<comment type="similarity">
    <text evidence="4">Belongs to the cytochrome c oxidase subunit 6B family.</text>
</comment>
<dbReference type="InterPro" id="IPR036549">
    <property type="entry name" value="CX6/COA6-like_sf"/>
</dbReference>
<organism evidence="10 11">
    <name type="scientific">[Emmonsia] crescens</name>
    <dbReference type="NCBI Taxonomy" id="73230"/>
    <lineage>
        <taxon>Eukaryota</taxon>
        <taxon>Fungi</taxon>
        <taxon>Dikarya</taxon>
        <taxon>Ascomycota</taxon>
        <taxon>Pezizomycotina</taxon>
        <taxon>Eurotiomycetes</taxon>
        <taxon>Eurotiomycetidae</taxon>
        <taxon>Onygenales</taxon>
        <taxon>Ajellomycetaceae</taxon>
        <taxon>Emergomyces</taxon>
    </lineage>
</organism>
<dbReference type="GO" id="GO:0005634">
    <property type="term" value="C:nucleus"/>
    <property type="evidence" value="ECO:0007669"/>
    <property type="project" value="UniProtKB-SubCell"/>
</dbReference>
<dbReference type="GO" id="GO:0005758">
    <property type="term" value="C:mitochondrial intermembrane space"/>
    <property type="evidence" value="ECO:0007669"/>
    <property type="project" value="UniProtKB-SubCell"/>
</dbReference>
<evidence type="ECO:0000256" key="9">
    <source>
        <dbReference type="SAM" id="MobiDB-lite"/>
    </source>
</evidence>
<dbReference type="OrthoDB" id="5545577at2759"/>
<evidence type="ECO:0000256" key="4">
    <source>
        <dbReference type="ARBA" id="ARBA00006425"/>
    </source>
</evidence>
<reference evidence="11" key="1">
    <citation type="journal article" date="2015" name="PLoS Genet.">
        <title>The dynamic genome and transcriptome of the human fungal pathogen Blastomyces and close relative Emmonsia.</title>
        <authorList>
            <person name="Munoz J.F."/>
            <person name="Gauthier G.M."/>
            <person name="Desjardins C.A."/>
            <person name="Gallo J.E."/>
            <person name="Holder J."/>
            <person name="Sullivan T.D."/>
            <person name="Marty A.J."/>
            <person name="Carmen J.C."/>
            <person name="Chen Z."/>
            <person name="Ding L."/>
            <person name="Gujja S."/>
            <person name="Magrini V."/>
            <person name="Misas E."/>
            <person name="Mitreva M."/>
            <person name="Priest M."/>
            <person name="Saif S."/>
            <person name="Whiston E.A."/>
            <person name="Young S."/>
            <person name="Zeng Q."/>
            <person name="Goldman W.E."/>
            <person name="Mardis E.R."/>
            <person name="Taylor J.W."/>
            <person name="McEwen J.G."/>
            <person name="Clay O.K."/>
            <person name="Klein B.S."/>
            <person name="Cuomo C.A."/>
        </authorList>
    </citation>
    <scope>NUCLEOTIDE SEQUENCE [LARGE SCALE GENOMIC DNA]</scope>
    <source>
        <strain evidence="11">UAMH 3008</strain>
    </source>
</reference>
<dbReference type="VEuPathDB" id="FungiDB:EMCG_08767"/>
<accession>A0A0G2I486</accession>
<dbReference type="EMBL" id="LCZI01000655">
    <property type="protein sequence ID" value="KKZ65387.1"/>
    <property type="molecule type" value="Genomic_DNA"/>
</dbReference>
<dbReference type="AlphaFoldDB" id="A0A0G2I486"/>
<evidence type="ECO:0000256" key="7">
    <source>
        <dbReference type="ARBA" id="ARBA00023157"/>
    </source>
</evidence>
<comment type="subcellular location">
    <subcellularLocation>
        <location evidence="2">Cytoplasm</location>
    </subcellularLocation>
    <subcellularLocation>
        <location evidence="3">Mitochondrion intermembrane space</location>
    </subcellularLocation>
    <subcellularLocation>
        <location evidence="1">Nucleus</location>
    </subcellularLocation>
</comment>